<feature type="signal peptide" evidence="1">
    <location>
        <begin position="1"/>
        <end position="16"/>
    </location>
</feature>
<dbReference type="EMBL" id="ML975422">
    <property type="protein sequence ID" value="KAF1829836.1"/>
    <property type="molecule type" value="Genomic_DNA"/>
</dbReference>
<evidence type="ECO:0000256" key="1">
    <source>
        <dbReference type="SAM" id="SignalP"/>
    </source>
</evidence>
<keyword evidence="1" id="KW-0732">Signal</keyword>
<dbReference type="AlphaFoldDB" id="A0A6A5K184"/>
<sequence>MLRNLLVVLQLRYALASVQLGLPHDVLNITQTSGAAVSPPLTVTYTITEPSILSCQLRRAPFTASSYRRQTPLRL</sequence>
<evidence type="ECO:0000313" key="2">
    <source>
        <dbReference type="EMBL" id="KAF1829836.1"/>
    </source>
</evidence>
<gene>
    <name evidence="2" type="ORF">BDW02DRAFT_573611</name>
</gene>
<proteinExistence type="predicted"/>
<organism evidence="2 3">
    <name type="scientific">Decorospora gaudefroyi</name>
    <dbReference type="NCBI Taxonomy" id="184978"/>
    <lineage>
        <taxon>Eukaryota</taxon>
        <taxon>Fungi</taxon>
        <taxon>Dikarya</taxon>
        <taxon>Ascomycota</taxon>
        <taxon>Pezizomycotina</taxon>
        <taxon>Dothideomycetes</taxon>
        <taxon>Pleosporomycetidae</taxon>
        <taxon>Pleosporales</taxon>
        <taxon>Pleosporineae</taxon>
        <taxon>Pleosporaceae</taxon>
        <taxon>Decorospora</taxon>
    </lineage>
</organism>
<evidence type="ECO:0008006" key="4">
    <source>
        <dbReference type="Google" id="ProtNLM"/>
    </source>
</evidence>
<name>A0A6A5K184_9PLEO</name>
<feature type="non-terminal residue" evidence="2">
    <location>
        <position position="75"/>
    </location>
</feature>
<protein>
    <recommendedName>
        <fullName evidence="4">Secreted protein</fullName>
    </recommendedName>
</protein>
<feature type="chain" id="PRO_5025637875" description="Secreted protein" evidence="1">
    <location>
        <begin position="17"/>
        <end position="75"/>
    </location>
</feature>
<dbReference type="Proteomes" id="UP000800040">
    <property type="component" value="Unassembled WGS sequence"/>
</dbReference>
<accession>A0A6A5K184</accession>
<keyword evidence="3" id="KW-1185">Reference proteome</keyword>
<reference evidence="2" key="1">
    <citation type="submission" date="2020-01" db="EMBL/GenBank/DDBJ databases">
        <authorList>
            <consortium name="DOE Joint Genome Institute"/>
            <person name="Haridas S."/>
            <person name="Albert R."/>
            <person name="Binder M."/>
            <person name="Bloem J."/>
            <person name="Labutti K."/>
            <person name="Salamov A."/>
            <person name="Andreopoulos B."/>
            <person name="Baker S.E."/>
            <person name="Barry K."/>
            <person name="Bills G."/>
            <person name="Bluhm B.H."/>
            <person name="Cannon C."/>
            <person name="Castanera R."/>
            <person name="Culley D.E."/>
            <person name="Daum C."/>
            <person name="Ezra D."/>
            <person name="Gonzalez J.B."/>
            <person name="Henrissat B."/>
            <person name="Kuo A."/>
            <person name="Liang C."/>
            <person name="Lipzen A."/>
            <person name="Lutzoni F."/>
            <person name="Magnuson J."/>
            <person name="Mondo S."/>
            <person name="Nolan M."/>
            <person name="Ohm R."/>
            <person name="Pangilinan J."/>
            <person name="Park H.-J."/>
            <person name="Ramirez L."/>
            <person name="Alfaro M."/>
            <person name="Sun H."/>
            <person name="Tritt A."/>
            <person name="Yoshinaga Y."/>
            <person name="Zwiers L.-H."/>
            <person name="Turgeon B.G."/>
            <person name="Goodwin S.B."/>
            <person name="Spatafora J.W."/>
            <person name="Crous P.W."/>
            <person name="Grigoriev I.V."/>
        </authorList>
    </citation>
    <scope>NUCLEOTIDE SEQUENCE</scope>
    <source>
        <strain evidence="2">P77</strain>
    </source>
</reference>
<evidence type="ECO:0000313" key="3">
    <source>
        <dbReference type="Proteomes" id="UP000800040"/>
    </source>
</evidence>